<feature type="transmembrane region" description="Helical" evidence="1">
    <location>
        <begin position="117"/>
        <end position="136"/>
    </location>
</feature>
<feature type="transmembrane region" description="Helical" evidence="1">
    <location>
        <begin position="49"/>
        <end position="75"/>
    </location>
</feature>
<protein>
    <submittedName>
        <fullName evidence="2">CPBP family intramembrane metalloprotease</fullName>
    </submittedName>
</protein>
<feature type="transmembrane region" description="Helical" evidence="1">
    <location>
        <begin position="87"/>
        <end position="105"/>
    </location>
</feature>
<comment type="caution">
    <text evidence="2">The sequence shown here is derived from an EMBL/GenBank/DDBJ whole genome shotgun (WGS) entry which is preliminary data.</text>
</comment>
<reference evidence="3" key="1">
    <citation type="submission" date="2018-08" db="EMBL/GenBank/DDBJ databases">
        <title>Mucilaginibacter sp. MYSH2.</title>
        <authorList>
            <person name="Seo T."/>
        </authorList>
    </citation>
    <scope>NUCLEOTIDE SEQUENCE [LARGE SCALE GENOMIC DNA]</scope>
    <source>
        <strain evidence="3">KIRAN</strain>
    </source>
</reference>
<dbReference type="RefSeq" id="WP_119433401.1">
    <property type="nucleotide sequence ID" value="NZ_QWGE01000006.1"/>
</dbReference>
<dbReference type="GO" id="GO:0006508">
    <property type="term" value="P:proteolysis"/>
    <property type="evidence" value="ECO:0007669"/>
    <property type="project" value="UniProtKB-KW"/>
</dbReference>
<keyword evidence="2" id="KW-0482">Metalloprotease</keyword>
<dbReference type="OrthoDB" id="847268at2"/>
<evidence type="ECO:0000256" key="1">
    <source>
        <dbReference type="SAM" id="Phobius"/>
    </source>
</evidence>
<feature type="transmembrane region" description="Helical" evidence="1">
    <location>
        <begin position="148"/>
        <end position="166"/>
    </location>
</feature>
<dbReference type="Proteomes" id="UP000266005">
    <property type="component" value="Unassembled WGS sequence"/>
</dbReference>
<keyword evidence="3" id="KW-1185">Reference proteome</keyword>
<keyword evidence="1" id="KW-0472">Membrane</keyword>
<feature type="transmembrane region" description="Helical" evidence="1">
    <location>
        <begin position="234"/>
        <end position="256"/>
    </location>
</feature>
<dbReference type="AlphaFoldDB" id="A0A399RT05"/>
<keyword evidence="2" id="KW-0378">Hydrolase</keyword>
<evidence type="ECO:0000313" key="2">
    <source>
        <dbReference type="EMBL" id="RIJ33991.1"/>
    </source>
</evidence>
<sequence>MKTPYFFHEAPPFTPPPTILDTLHKICHFVLNPKLVKPEKNVLEVKLPLIFQLTFIELLLQTLLFSAIILGYTAFDLRGIESDLIKDYFANTPFVLIFTLMVLIGPIKEEVIFRLPLVYSKGFLLVALAVFMYNYGPVVSAAIGATHLQLIFSMAVAGVLATAFLFSRKAQACMYLLWKRHYTLVFYTITLLFALMHLLNYLNEPTSLLLLLVLIIPKFVGGVFLGYTRLRLGLAWAVAQHVFNNLVAMLLVYGFIYNN</sequence>
<evidence type="ECO:0000313" key="3">
    <source>
        <dbReference type="Proteomes" id="UP000266005"/>
    </source>
</evidence>
<gene>
    <name evidence="2" type="ORF">D1627_16570</name>
</gene>
<accession>A0A399RT05</accession>
<keyword evidence="2" id="KW-0645">Protease</keyword>
<name>A0A399RT05_9BACT</name>
<organism evidence="2 3">
    <name type="scientific">Pontibacter oryzae</name>
    <dbReference type="NCBI Taxonomy" id="2304593"/>
    <lineage>
        <taxon>Bacteria</taxon>
        <taxon>Pseudomonadati</taxon>
        <taxon>Bacteroidota</taxon>
        <taxon>Cytophagia</taxon>
        <taxon>Cytophagales</taxon>
        <taxon>Hymenobacteraceae</taxon>
        <taxon>Pontibacter</taxon>
    </lineage>
</organism>
<dbReference type="GO" id="GO:0008237">
    <property type="term" value="F:metallopeptidase activity"/>
    <property type="evidence" value="ECO:0007669"/>
    <property type="project" value="UniProtKB-KW"/>
</dbReference>
<proteinExistence type="predicted"/>
<feature type="transmembrane region" description="Helical" evidence="1">
    <location>
        <begin position="208"/>
        <end position="227"/>
    </location>
</feature>
<keyword evidence="1" id="KW-0812">Transmembrane</keyword>
<keyword evidence="1" id="KW-1133">Transmembrane helix</keyword>
<dbReference type="EMBL" id="QWGE01000006">
    <property type="protein sequence ID" value="RIJ33991.1"/>
    <property type="molecule type" value="Genomic_DNA"/>
</dbReference>
<feature type="transmembrane region" description="Helical" evidence="1">
    <location>
        <begin position="182"/>
        <end position="202"/>
    </location>
</feature>